<evidence type="ECO:0000256" key="1">
    <source>
        <dbReference type="ARBA" id="ARBA00022729"/>
    </source>
</evidence>
<dbReference type="VEuPathDB" id="VectorBase:PPAPM1_009800"/>
<sequence>EYILPCSRSDPELNNCIKRSFNHLRSYVVNGLKDLDVPPLDPLHIKEMAMDNNAGAVQVKALFTDILVKGGSNYTIKDVRADINKYRIDVSVMLPRVEIRGKYEIVGRVLLLPVQSNGDFWTEFLNISAIGKLYGREVERDGEKYMNIDKIFLDFNMKNARFKVKDKVNSGNVLGEAINQFLNTNALELVQEMRPAAAQSISKLAKQLINSAFNRIPLRVWLLD</sequence>
<dbReference type="PANTHER" id="PTHR11008">
    <property type="entry name" value="PROTEIN TAKEOUT-LIKE PROTEIN"/>
    <property type="match status" value="1"/>
</dbReference>
<keyword evidence="5" id="KW-1185">Reference proteome</keyword>
<keyword evidence="2" id="KW-0090">Biological rhythms</keyword>
<reference evidence="4" key="1">
    <citation type="submission" date="2022-08" db="UniProtKB">
        <authorList>
            <consortium name="EnsemblMetazoa"/>
        </authorList>
    </citation>
    <scope>IDENTIFICATION</scope>
    <source>
        <strain evidence="4">Israel</strain>
    </source>
</reference>
<dbReference type="GO" id="GO:0007623">
    <property type="term" value="P:circadian rhythm"/>
    <property type="evidence" value="ECO:0007669"/>
    <property type="project" value="UniProtKB-ARBA"/>
</dbReference>
<dbReference type="GO" id="GO:0005615">
    <property type="term" value="C:extracellular space"/>
    <property type="evidence" value="ECO:0007669"/>
    <property type="project" value="TreeGrafter"/>
</dbReference>
<dbReference type="VEuPathDB" id="VectorBase:PPAI001861"/>
<name>A0A1B0D3D8_PHLPP</name>
<dbReference type="Gene3D" id="3.15.10.30">
    <property type="entry name" value="Haemolymph juvenile hormone binding protein"/>
    <property type="match status" value="1"/>
</dbReference>
<dbReference type="Pfam" id="PF06585">
    <property type="entry name" value="JHBP"/>
    <property type="match status" value="1"/>
</dbReference>
<evidence type="ECO:0000256" key="3">
    <source>
        <dbReference type="ARBA" id="ARBA00060902"/>
    </source>
</evidence>
<organism evidence="4 5">
    <name type="scientific">Phlebotomus papatasi</name>
    <name type="common">Sandfly</name>
    <dbReference type="NCBI Taxonomy" id="29031"/>
    <lineage>
        <taxon>Eukaryota</taxon>
        <taxon>Metazoa</taxon>
        <taxon>Ecdysozoa</taxon>
        <taxon>Arthropoda</taxon>
        <taxon>Hexapoda</taxon>
        <taxon>Insecta</taxon>
        <taxon>Pterygota</taxon>
        <taxon>Neoptera</taxon>
        <taxon>Endopterygota</taxon>
        <taxon>Diptera</taxon>
        <taxon>Nematocera</taxon>
        <taxon>Psychodoidea</taxon>
        <taxon>Psychodidae</taxon>
        <taxon>Phlebotomus</taxon>
        <taxon>Phlebotomus</taxon>
    </lineage>
</organism>
<proteinExistence type="inferred from homology"/>
<comment type="similarity">
    <text evidence="3">Belongs to the TO family.</text>
</comment>
<protein>
    <submittedName>
        <fullName evidence="4">Uncharacterized protein</fullName>
    </submittedName>
</protein>
<dbReference type="FunFam" id="3.15.10.30:FF:000001">
    <property type="entry name" value="Takeout-like protein 1"/>
    <property type="match status" value="1"/>
</dbReference>
<dbReference type="InterPro" id="IPR010562">
    <property type="entry name" value="Haemolymph_juvenile_hormone-bd"/>
</dbReference>
<keyword evidence="1" id="KW-0732">Signal</keyword>
<dbReference type="Proteomes" id="UP000092462">
    <property type="component" value="Unassembled WGS sequence"/>
</dbReference>
<evidence type="ECO:0000313" key="5">
    <source>
        <dbReference type="Proteomes" id="UP000092462"/>
    </source>
</evidence>
<dbReference type="InterPro" id="IPR038606">
    <property type="entry name" value="To_sf"/>
</dbReference>
<accession>A0A1B0D3D8</accession>
<dbReference type="EnsemblMetazoa" id="PPAI001861-RA">
    <property type="protein sequence ID" value="PPAI001861-PA"/>
    <property type="gene ID" value="PPAI001861"/>
</dbReference>
<dbReference type="SMART" id="SM00700">
    <property type="entry name" value="JHBP"/>
    <property type="match status" value="1"/>
</dbReference>
<evidence type="ECO:0000313" key="4">
    <source>
        <dbReference type="EnsemblMetazoa" id="PPAI001861-PA"/>
    </source>
</evidence>
<dbReference type="AlphaFoldDB" id="A0A1B0D3D8"/>
<dbReference type="PANTHER" id="PTHR11008:SF35">
    <property type="entry name" value="PROTEIN TAKEOUT-LIKE PROTEIN"/>
    <property type="match status" value="1"/>
</dbReference>
<evidence type="ECO:0000256" key="2">
    <source>
        <dbReference type="ARBA" id="ARBA00023108"/>
    </source>
</evidence>
<dbReference type="EMBL" id="AJVK01010943">
    <property type="status" value="NOT_ANNOTATED_CDS"/>
    <property type="molecule type" value="Genomic_DNA"/>
</dbReference>